<name>A0AA38GIB9_TAXCH</name>
<evidence type="ECO:0000313" key="2">
    <source>
        <dbReference type="Proteomes" id="UP000824469"/>
    </source>
</evidence>
<dbReference type="Proteomes" id="UP000824469">
    <property type="component" value="Unassembled WGS sequence"/>
</dbReference>
<dbReference type="AlphaFoldDB" id="A0AA38GIB9"/>
<sequence>MGDVVMGMVDVEYWDEMDDVGMGKEICDKDFKVYLGGFVNLVDIRVVMGVLRRYVVNGLGMIGVDRELGVVKVDADVVRVGLNVDKIELVEVKV</sequence>
<feature type="non-terminal residue" evidence="1">
    <location>
        <position position="94"/>
    </location>
</feature>
<comment type="caution">
    <text evidence="1">The sequence shown here is derived from an EMBL/GenBank/DDBJ whole genome shotgun (WGS) entry which is preliminary data.</text>
</comment>
<protein>
    <submittedName>
        <fullName evidence="1">Uncharacterized protein</fullName>
    </submittedName>
</protein>
<keyword evidence="2" id="KW-1185">Reference proteome</keyword>
<accession>A0AA38GIB9</accession>
<organism evidence="1 2">
    <name type="scientific">Taxus chinensis</name>
    <name type="common">Chinese yew</name>
    <name type="synonym">Taxus wallichiana var. chinensis</name>
    <dbReference type="NCBI Taxonomy" id="29808"/>
    <lineage>
        <taxon>Eukaryota</taxon>
        <taxon>Viridiplantae</taxon>
        <taxon>Streptophyta</taxon>
        <taxon>Embryophyta</taxon>
        <taxon>Tracheophyta</taxon>
        <taxon>Spermatophyta</taxon>
        <taxon>Pinopsida</taxon>
        <taxon>Pinidae</taxon>
        <taxon>Conifers II</taxon>
        <taxon>Cupressales</taxon>
        <taxon>Taxaceae</taxon>
        <taxon>Taxus</taxon>
    </lineage>
</organism>
<proteinExistence type="predicted"/>
<reference evidence="1 2" key="1">
    <citation type="journal article" date="2021" name="Nat. Plants">
        <title>The Taxus genome provides insights into paclitaxel biosynthesis.</title>
        <authorList>
            <person name="Xiong X."/>
            <person name="Gou J."/>
            <person name="Liao Q."/>
            <person name="Li Y."/>
            <person name="Zhou Q."/>
            <person name="Bi G."/>
            <person name="Li C."/>
            <person name="Du R."/>
            <person name="Wang X."/>
            <person name="Sun T."/>
            <person name="Guo L."/>
            <person name="Liang H."/>
            <person name="Lu P."/>
            <person name="Wu Y."/>
            <person name="Zhang Z."/>
            <person name="Ro D.K."/>
            <person name="Shang Y."/>
            <person name="Huang S."/>
            <person name="Yan J."/>
        </authorList>
    </citation>
    <scope>NUCLEOTIDE SEQUENCE [LARGE SCALE GENOMIC DNA]</scope>
    <source>
        <strain evidence="1">Ta-2019</strain>
    </source>
</reference>
<evidence type="ECO:0000313" key="1">
    <source>
        <dbReference type="EMBL" id="KAH9322349.1"/>
    </source>
</evidence>
<dbReference type="EMBL" id="JAHRHJ020000003">
    <property type="protein sequence ID" value="KAH9322349.1"/>
    <property type="molecule type" value="Genomic_DNA"/>
</dbReference>
<gene>
    <name evidence="1" type="ORF">KI387_016988</name>
</gene>